<dbReference type="Proteomes" id="UP001146120">
    <property type="component" value="Unassembled WGS sequence"/>
</dbReference>
<evidence type="ECO:0008006" key="3">
    <source>
        <dbReference type="Google" id="ProtNLM"/>
    </source>
</evidence>
<name>A0AAV2YVG1_9STRA</name>
<reference evidence="1" key="2">
    <citation type="journal article" date="2023" name="Microbiol Resour">
        <title>Decontamination and Annotation of the Draft Genome Sequence of the Oomycete Lagenidium giganteum ARSEF 373.</title>
        <authorList>
            <person name="Morgan W.R."/>
            <person name="Tartar A."/>
        </authorList>
    </citation>
    <scope>NUCLEOTIDE SEQUENCE</scope>
    <source>
        <strain evidence="1">ARSEF 373</strain>
    </source>
</reference>
<evidence type="ECO:0000313" key="1">
    <source>
        <dbReference type="EMBL" id="DAZ99052.1"/>
    </source>
</evidence>
<dbReference type="AlphaFoldDB" id="A0AAV2YVG1"/>
<gene>
    <name evidence="1" type="ORF">N0F65_010938</name>
</gene>
<dbReference type="GO" id="GO:0016020">
    <property type="term" value="C:membrane"/>
    <property type="evidence" value="ECO:0007669"/>
    <property type="project" value="TreeGrafter"/>
</dbReference>
<dbReference type="Pfam" id="PF09786">
    <property type="entry name" value="CytochromB561_N"/>
    <property type="match status" value="1"/>
</dbReference>
<organism evidence="1 2">
    <name type="scientific">Lagenidium giganteum</name>
    <dbReference type="NCBI Taxonomy" id="4803"/>
    <lineage>
        <taxon>Eukaryota</taxon>
        <taxon>Sar</taxon>
        <taxon>Stramenopiles</taxon>
        <taxon>Oomycota</taxon>
        <taxon>Peronosporomycetes</taxon>
        <taxon>Pythiales</taxon>
        <taxon>Pythiaceae</taxon>
    </lineage>
</organism>
<proteinExistence type="predicted"/>
<dbReference type="PANTHER" id="PTHR21780:SF0">
    <property type="entry name" value="TRANSMEMBRANE PROTEIN 209"/>
    <property type="match status" value="1"/>
</dbReference>
<dbReference type="PANTHER" id="PTHR21780">
    <property type="entry name" value="TRANSMEMBRANE PROTEIN 209"/>
    <property type="match status" value="1"/>
</dbReference>
<comment type="caution">
    <text evidence="1">The sequence shown here is derived from an EMBL/GenBank/DDBJ whole genome shotgun (WGS) entry which is preliminary data.</text>
</comment>
<evidence type="ECO:0000313" key="2">
    <source>
        <dbReference type="Proteomes" id="UP001146120"/>
    </source>
</evidence>
<sequence>MSVATASLRALEDRATHEKERSVYNTKLCSISFFLVVTLGLSLPSPWSVLGGYWSSSIIECGAALLGHAVLAVSVLCAVRCMQVQGAELFHQLDTKYTIKTPTVATEAPASAAVDRTAALNEVVNLRSLSNLSPMKKSLATGSLEPLPKREGLHRRSFFDPPEITTVEQGKEYVRKLQEQEKERTEAEQAMQSVSSFGGGYGASDPFGGIYGTSSMAPRVYQATAYDPSLANALRRKGKEEDALTAPSNPQVAWRQLEEWGLEMFMHLYCRNIRRVLACHVKDMVEAFAQNVSELQECGVMADVLLRRRASQALLCPPGQTQTLTNVTLADMLQQLTRSNFFVSKSRGVFLFAEHRSYEKYLNVGDPNSPEYASLERQQYVLDRLILLSKDRNLDRFRWDKGAAWKGKDWSESMPTDAEILMNVFCCVLDNMLPAENERDRPFWKNYFLAKPPRLPFASSVRSRLYLVQTKARPPHFKVLVRGAVRDIVPGEENCFHAMVVFLHAVKKTKAGHLESINLHRVLDRVFDVAK</sequence>
<dbReference type="EMBL" id="DAKRPA010000091">
    <property type="protein sequence ID" value="DAZ99052.1"/>
    <property type="molecule type" value="Genomic_DNA"/>
</dbReference>
<keyword evidence="2" id="KW-1185">Reference proteome</keyword>
<protein>
    <recommendedName>
        <fullName evidence="3">Transmembrane protein</fullName>
    </recommendedName>
</protein>
<reference evidence="1" key="1">
    <citation type="submission" date="2022-11" db="EMBL/GenBank/DDBJ databases">
        <authorList>
            <person name="Morgan W.R."/>
            <person name="Tartar A."/>
        </authorList>
    </citation>
    <scope>NUCLEOTIDE SEQUENCE</scope>
    <source>
        <strain evidence="1">ARSEF 373</strain>
    </source>
</reference>
<accession>A0AAV2YVG1</accession>
<dbReference type="InterPro" id="IPR019176">
    <property type="entry name" value="Cytochrome_B561-rel"/>
</dbReference>